<name>A0AAW3T946_9MICO</name>
<evidence type="ECO:0000256" key="1">
    <source>
        <dbReference type="SAM" id="MobiDB-lite"/>
    </source>
</evidence>
<accession>A0AAW3T946</accession>
<dbReference type="AlphaFoldDB" id="A0AAW3T946"/>
<evidence type="ECO:0000259" key="3">
    <source>
        <dbReference type="Pfam" id="PF03413"/>
    </source>
</evidence>
<dbReference type="EMBL" id="JACGXP010000005">
    <property type="protein sequence ID" value="MBA8991634.1"/>
    <property type="molecule type" value="Genomic_DNA"/>
</dbReference>
<dbReference type="Pfam" id="PF03413">
    <property type="entry name" value="PepSY"/>
    <property type="match status" value="1"/>
</dbReference>
<evidence type="ECO:0000256" key="2">
    <source>
        <dbReference type="SAM" id="SignalP"/>
    </source>
</evidence>
<gene>
    <name evidence="4" type="ORF">FHW23_002912</name>
</gene>
<evidence type="ECO:0000313" key="5">
    <source>
        <dbReference type="Proteomes" id="UP000590225"/>
    </source>
</evidence>
<dbReference type="InterPro" id="IPR025711">
    <property type="entry name" value="PepSY"/>
</dbReference>
<comment type="caution">
    <text evidence="4">The sequence shown here is derived from an EMBL/GenBank/DDBJ whole genome shotgun (WGS) entry which is preliminary data.</text>
</comment>
<protein>
    <submittedName>
        <fullName evidence="4">Membrane protein YkoI</fullName>
    </submittedName>
</protein>
<sequence length="223" mass="22460">MNTLRNDSTRSARSTRAVRVAGLAALPLVASLALVGCSTGQSGQSGQAGQSASSGSSGSSSAGSPSGTATATSASSNSSNDALRAAVDTARKAVGSGTVISVEQEQNGSAYEVLVVTDDGSEHEVHTNAAGTAVSGSPRAKTSDADDRAENERFLAAADLGVSDAARRFEDLHAGTITELGLDDHLGKVVWEGDVRDSSGTKHSVRIDAGSGEVVTDRVDLDD</sequence>
<dbReference type="Gene3D" id="3.30.505.20">
    <property type="match status" value="1"/>
</dbReference>
<organism evidence="4 5">
    <name type="scientific">Curtobacterium pusillum</name>
    <dbReference type="NCBI Taxonomy" id="69373"/>
    <lineage>
        <taxon>Bacteria</taxon>
        <taxon>Bacillati</taxon>
        <taxon>Actinomycetota</taxon>
        <taxon>Actinomycetes</taxon>
        <taxon>Micrococcales</taxon>
        <taxon>Microbacteriaceae</taxon>
        <taxon>Curtobacterium</taxon>
    </lineage>
</organism>
<keyword evidence="2" id="KW-0732">Signal</keyword>
<feature type="domain" description="PepSY" evidence="3">
    <location>
        <begin position="163"/>
        <end position="215"/>
    </location>
</feature>
<feature type="region of interest" description="Disordered" evidence="1">
    <location>
        <begin position="38"/>
        <end position="79"/>
    </location>
</feature>
<proteinExistence type="predicted"/>
<dbReference type="Proteomes" id="UP000590225">
    <property type="component" value="Unassembled WGS sequence"/>
</dbReference>
<feature type="chain" id="PRO_5043935366" evidence="2">
    <location>
        <begin position="33"/>
        <end position="223"/>
    </location>
</feature>
<feature type="signal peptide" evidence="2">
    <location>
        <begin position="1"/>
        <end position="32"/>
    </location>
</feature>
<evidence type="ECO:0000313" key="4">
    <source>
        <dbReference type="EMBL" id="MBA8991634.1"/>
    </source>
</evidence>
<dbReference type="Gene3D" id="3.10.450.40">
    <property type="match status" value="1"/>
</dbReference>
<reference evidence="4 5" key="1">
    <citation type="submission" date="2020-07" db="EMBL/GenBank/DDBJ databases">
        <title>Above-ground endophytic microbial communities from plants in different locations in the United States.</title>
        <authorList>
            <person name="Frank C."/>
        </authorList>
    </citation>
    <scope>NUCLEOTIDE SEQUENCE [LARGE SCALE GENOMIC DNA]</scope>
    <source>
        <strain evidence="4 5">WPL5_2</strain>
    </source>
</reference>
<dbReference type="RefSeq" id="WP_182516714.1">
    <property type="nucleotide sequence ID" value="NZ_JACGXP010000005.1"/>
</dbReference>